<protein>
    <recommendedName>
        <fullName evidence="4 9">Phosphoenolpyruvate carboxylase</fullName>
        <shortName evidence="9">PEPC</shortName>
        <shortName evidence="9">PEPCase</shortName>
        <ecNumber evidence="3 9">4.1.1.31</ecNumber>
    </recommendedName>
</protein>
<evidence type="ECO:0000313" key="12">
    <source>
        <dbReference type="Proteomes" id="UP001589894"/>
    </source>
</evidence>
<dbReference type="RefSeq" id="WP_377334533.1">
    <property type="nucleotide sequence ID" value="NZ_JBHLUE010000001.1"/>
</dbReference>
<dbReference type="GO" id="GO:0008964">
    <property type="term" value="F:phosphoenolpyruvate carboxylase activity"/>
    <property type="evidence" value="ECO:0007669"/>
    <property type="project" value="UniProtKB-EC"/>
</dbReference>
<dbReference type="PANTHER" id="PTHR30523:SF6">
    <property type="entry name" value="PHOSPHOENOLPYRUVATE CARBOXYLASE"/>
    <property type="match status" value="1"/>
</dbReference>
<keyword evidence="7 9" id="KW-0120">Carbon dioxide fixation</keyword>
<keyword evidence="5 9" id="KW-0460">Magnesium</keyword>
<comment type="function">
    <text evidence="1 9">Forms oxaloacetate, a four-carbon dicarboxylic acid source for the tricarboxylic acid cycle.</text>
</comment>
<keyword evidence="6 9" id="KW-0456">Lyase</keyword>
<dbReference type="Proteomes" id="UP001589894">
    <property type="component" value="Unassembled WGS sequence"/>
</dbReference>
<evidence type="ECO:0000256" key="4">
    <source>
        <dbReference type="ARBA" id="ARBA00022419"/>
    </source>
</evidence>
<comment type="similarity">
    <text evidence="2 9">Belongs to the PEPCase type 1 family.</text>
</comment>
<dbReference type="SUPFAM" id="SSF51621">
    <property type="entry name" value="Phosphoenolpyruvate/pyruvate domain"/>
    <property type="match status" value="1"/>
</dbReference>
<dbReference type="EMBL" id="JBHLUE010000001">
    <property type="protein sequence ID" value="MFC0562675.1"/>
    <property type="molecule type" value="Genomic_DNA"/>
</dbReference>
<accession>A0ABV6NPI5</accession>
<evidence type="ECO:0000256" key="5">
    <source>
        <dbReference type="ARBA" id="ARBA00022842"/>
    </source>
</evidence>
<sequence length="928" mass="101202">MTDHHHPDGPDAALRADIRRLGTLLGQTLARQEGPPLLDLVEEIRALVRTDAEAAAARLGAMDIATGTKLARAFSTYFHLANITEQVHRARDLRRQRAVNGGWLDQAATLIAERAVPADEIAESARRLAVRPVFTAHPTEAARRSILTKLRAIADELDAEASAAILYGAADEGPANRRLAELLDLLWQTDELRLDRPDPTDEARNAIYYLRDLYAEAAPQVLDNLADTLRGLGVETPPTARPLTFGTWIGGDRDGNPFVTPQVTREVLHIQHEHGLSATERAMEALIKEVSVSRRLRGVSLDLSASLAKDLDALPEVADRFRRTNAEEPYRLKARCVLAKLANTRRRLRQGTAHTPGRDYRGTAELIADLELMRASLARNSGQLTAMGRLASVIRTISSFGLHLATMDIREHAEAHHAVLAQFYQQVGEATDYTGLSRTERTKLLSEELTGRRPLAAMATPLSEAARKTFDVFAAVREAQDRFGDEVIESYVISMTLGVDDVLAAVVLAREAGLVDVHSGRARIGFVPLLETPAELNAGGEILDELLSLPAYRAVVAARGDVQEVMLGYSDSNKEAGITTSQWSIHRAQRALRDIAARHGVRLRLFHGRGGTVGRGGGPTHEAILAQPYGTLDGAIKVTEQGEVISDKYTLPSLARENLELTIAAVLQSALLHTAPRQPAEQLERWDAAMDTVSDAAYRAYRALVENPDLAAYFWAATPTELLGALNIGSRPAKRPNTGAGLSGLRAIPWVFGWTQTRQIVPGWFGVGTGLAAARAAGLGDILAEMHRSWHFFRTFLSNVEMMLTKTDLTIAQRYVETLVPENLHPIFDTISAEYELTKREVLAITASPALLENSPVLQRTLAVRDTYLRPLHHLQVALLRQYRESGLAGRAVATAPGGRRAPGDGTALERALLTTVNGIAAGMRNTG</sequence>
<dbReference type="InterPro" id="IPR021135">
    <property type="entry name" value="PEP_COase"/>
</dbReference>
<organism evidence="11 12">
    <name type="scientific">Plantactinospora siamensis</name>
    <dbReference type="NCBI Taxonomy" id="555372"/>
    <lineage>
        <taxon>Bacteria</taxon>
        <taxon>Bacillati</taxon>
        <taxon>Actinomycetota</taxon>
        <taxon>Actinomycetes</taxon>
        <taxon>Micromonosporales</taxon>
        <taxon>Micromonosporaceae</taxon>
        <taxon>Plantactinospora</taxon>
    </lineage>
</organism>
<dbReference type="InterPro" id="IPR018129">
    <property type="entry name" value="PEP_COase_Lys_AS"/>
</dbReference>
<evidence type="ECO:0000256" key="6">
    <source>
        <dbReference type="ARBA" id="ARBA00023239"/>
    </source>
</evidence>
<dbReference type="Pfam" id="PF00311">
    <property type="entry name" value="PEPcase"/>
    <property type="match status" value="1"/>
</dbReference>
<evidence type="ECO:0000256" key="10">
    <source>
        <dbReference type="PROSITE-ProRule" id="PRU10111"/>
    </source>
</evidence>
<evidence type="ECO:0000256" key="8">
    <source>
        <dbReference type="ARBA" id="ARBA00048995"/>
    </source>
</evidence>
<dbReference type="HAMAP" id="MF_00595">
    <property type="entry name" value="PEPcase_type1"/>
    <property type="match status" value="1"/>
</dbReference>
<name>A0ABV6NPI5_9ACTN</name>
<dbReference type="InterPro" id="IPR022805">
    <property type="entry name" value="PEP_COase_bac/pln-type"/>
</dbReference>
<dbReference type="PROSITE" id="PS00781">
    <property type="entry name" value="PEPCASE_1"/>
    <property type="match status" value="1"/>
</dbReference>
<gene>
    <name evidence="9 11" type="primary">ppc</name>
    <name evidence="11" type="ORF">ACFFHU_00585</name>
</gene>
<comment type="caution">
    <text evidence="11">The sequence shown here is derived from an EMBL/GenBank/DDBJ whole genome shotgun (WGS) entry which is preliminary data.</text>
</comment>
<dbReference type="PANTHER" id="PTHR30523">
    <property type="entry name" value="PHOSPHOENOLPYRUVATE CARBOXYLASE"/>
    <property type="match status" value="1"/>
</dbReference>
<evidence type="ECO:0000256" key="1">
    <source>
        <dbReference type="ARBA" id="ARBA00003670"/>
    </source>
</evidence>
<evidence type="ECO:0000256" key="2">
    <source>
        <dbReference type="ARBA" id="ARBA00008346"/>
    </source>
</evidence>
<dbReference type="Gene3D" id="1.20.1440.90">
    <property type="entry name" value="Phosphoenolpyruvate/pyruvate domain"/>
    <property type="match status" value="1"/>
</dbReference>
<feature type="active site" evidence="9 10">
    <location>
        <position position="137"/>
    </location>
</feature>
<dbReference type="EC" id="4.1.1.31" evidence="3 9"/>
<keyword evidence="12" id="KW-1185">Reference proteome</keyword>
<evidence type="ECO:0000256" key="7">
    <source>
        <dbReference type="ARBA" id="ARBA00023300"/>
    </source>
</evidence>
<dbReference type="NCBIfam" id="NF000584">
    <property type="entry name" value="PRK00009.1"/>
    <property type="match status" value="1"/>
</dbReference>
<reference evidence="11 12" key="1">
    <citation type="submission" date="2024-09" db="EMBL/GenBank/DDBJ databases">
        <authorList>
            <person name="Sun Q."/>
            <person name="Mori K."/>
        </authorList>
    </citation>
    <scope>NUCLEOTIDE SEQUENCE [LARGE SCALE GENOMIC DNA]</scope>
    <source>
        <strain evidence="11 12">TBRC 2205</strain>
    </source>
</reference>
<comment type="catalytic activity">
    <reaction evidence="8 9">
        <text>oxaloacetate + phosphate = phosphoenolpyruvate + hydrogencarbonate</text>
        <dbReference type="Rhea" id="RHEA:28370"/>
        <dbReference type="ChEBI" id="CHEBI:16452"/>
        <dbReference type="ChEBI" id="CHEBI:17544"/>
        <dbReference type="ChEBI" id="CHEBI:43474"/>
        <dbReference type="ChEBI" id="CHEBI:58702"/>
        <dbReference type="EC" id="4.1.1.31"/>
    </reaction>
</comment>
<evidence type="ECO:0000256" key="3">
    <source>
        <dbReference type="ARBA" id="ARBA00012305"/>
    </source>
</evidence>
<dbReference type="PRINTS" id="PR00150">
    <property type="entry name" value="PEPCARBXLASE"/>
</dbReference>
<proteinExistence type="inferred from homology"/>
<evidence type="ECO:0000313" key="11">
    <source>
        <dbReference type="EMBL" id="MFC0562675.1"/>
    </source>
</evidence>
<comment type="subunit">
    <text evidence="9">Homotetramer.</text>
</comment>
<comment type="cofactor">
    <cofactor evidence="9">
        <name>Mg(2+)</name>
        <dbReference type="ChEBI" id="CHEBI:18420"/>
    </cofactor>
</comment>
<evidence type="ECO:0000256" key="9">
    <source>
        <dbReference type="HAMAP-Rule" id="MF_00595"/>
    </source>
</evidence>
<dbReference type="InterPro" id="IPR015813">
    <property type="entry name" value="Pyrv/PenolPyrv_kinase-like_dom"/>
</dbReference>
<feature type="active site" evidence="9">
    <location>
        <position position="574"/>
    </location>
</feature>